<evidence type="ECO:0000256" key="2">
    <source>
        <dbReference type="SAM" id="Phobius"/>
    </source>
</evidence>
<evidence type="ECO:0000313" key="3">
    <source>
        <dbReference type="EMBL" id="MPA75556.1"/>
    </source>
</evidence>
<dbReference type="PANTHER" id="PTHR33430:SF14">
    <property type="entry name" value="MATERNAL EFFECT EMBRYO ARREST 60"/>
    <property type="match status" value="1"/>
</dbReference>
<gene>
    <name evidence="3" type="ORF">Din_044997</name>
</gene>
<keyword evidence="2" id="KW-0472">Membrane</keyword>
<accession>A0A5B7C5N8</accession>
<name>A0A5B7C5N8_DAVIN</name>
<keyword evidence="2" id="KW-0812">Transmembrane</keyword>
<reference evidence="3" key="1">
    <citation type="submission" date="2019-08" db="EMBL/GenBank/DDBJ databases">
        <title>Reference gene set and small RNA set construction with multiple tissues from Davidia involucrata Baill.</title>
        <authorList>
            <person name="Yang H."/>
            <person name="Zhou C."/>
            <person name="Li G."/>
            <person name="Wang J."/>
            <person name="Gao P."/>
            <person name="Wang M."/>
            <person name="Wang R."/>
            <person name="Zhao Y."/>
        </authorList>
    </citation>
    <scope>NUCLEOTIDE SEQUENCE</scope>
    <source>
        <tissue evidence="3">Mixed with DoveR01_LX</tissue>
    </source>
</reference>
<feature type="region of interest" description="Disordered" evidence="1">
    <location>
        <begin position="1"/>
        <end position="21"/>
    </location>
</feature>
<proteinExistence type="predicted"/>
<protein>
    <recommendedName>
        <fullName evidence="4">Maternal effect embryo arrest 60</fullName>
    </recommendedName>
</protein>
<keyword evidence="2" id="KW-1133">Transmembrane helix</keyword>
<feature type="transmembrane region" description="Helical" evidence="2">
    <location>
        <begin position="31"/>
        <end position="54"/>
    </location>
</feature>
<feature type="transmembrane region" description="Helical" evidence="2">
    <location>
        <begin position="177"/>
        <end position="200"/>
    </location>
</feature>
<dbReference type="PANTHER" id="PTHR33430">
    <property type="entry name" value="MATERNAL EFFECT EMBRYO ARREST PROTEIN"/>
    <property type="match status" value="1"/>
</dbReference>
<evidence type="ECO:0008006" key="4">
    <source>
        <dbReference type="Google" id="ProtNLM"/>
    </source>
</evidence>
<dbReference type="AlphaFoldDB" id="A0A5B7C5N8"/>
<sequence length="202" mass="21480">MLFQSQSHSHHRPMNNNSVPRRKVTTTSIHIMALDGIVNVNSLFTFAVFLGLAWSPTDPNYSLIDTTTPTTCAASSAVAEGLIAFHVYSFSSFLFSSLVASALKQAITTAKEGDDTAVVRSVPTTAAHVNIKLLRAGILASAAGSASGCVFLMLALIDLVQIKLGTLACWSWYSLAAVGPLVILVPSALVIYICIVLHAFTR</sequence>
<feature type="transmembrane region" description="Helical" evidence="2">
    <location>
        <begin position="136"/>
        <end position="157"/>
    </location>
</feature>
<feature type="transmembrane region" description="Helical" evidence="2">
    <location>
        <begin position="83"/>
        <end position="103"/>
    </location>
</feature>
<evidence type="ECO:0000256" key="1">
    <source>
        <dbReference type="SAM" id="MobiDB-lite"/>
    </source>
</evidence>
<organism evidence="3">
    <name type="scientific">Davidia involucrata</name>
    <name type="common">Dove tree</name>
    <dbReference type="NCBI Taxonomy" id="16924"/>
    <lineage>
        <taxon>Eukaryota</taxon>
        <taxon>Viridiplantae</taxon>
        <taxon>Streptophyta</taxon>
        <taxon>Embryophyta</taxon>
        <taxon>Tracheophyta</taxon>
        <taxon>Spermatophyta</taxon>
        <taxon>Magnoliopsida</taxon>
        <taxon>eudicotyledons</taxon>
        <taxon>Gunneridae</taxon>
        <taxon>Pentapetalae</taxon>
        <taxon>asterids</taxon>
        <taxon>Cornales</taxon>
        <taxon>Nyssaceae</taxon>
        <taxon>Davidia</taxon>
    </lineage>
</organism>
<dbReference type="EMBL" id="GHES01044997">
    <property type="protein sequence ID" value="MPA75556.1"/>
    <property type="molecule type" value="Transcribed_RNA"/>
</dbReference>